<evidence type="ECO:0000313" key="3">
    <source>
        <dbReference type="Proteomes" id="UP000294689"/>
    </source>
</evidence>
<sequence length="179" mass="20407">MFIKMPIQVLVLFLLIGATSCKSQTNTMKDSDNLNTYSNCPDNGDCSFKVLPNTSNIFNTDEFDIGYLEQIKTDSILLIFEYNRHKTPNNPDDYHIERVYIELPSKPQPLALNDVALQQVNLLFERLCYCKGETGVYQISNGSLTLTSLKQNKFHLNLHFSTSEVPQSISEIDELFSLK</sequence>
<keyword evidence="3" id="KW-1185">Reference proteome</keyword>
<proteinExistence type="predicted"/>
<dbReference type="PROSITE" id="PS51257">
    <property type="entry name" value="PROKAR_LIPOPROTEIN"/>
    <property type="match status" value="1"/>
</dbReference>
<feature type="chain" id="PRO_5020719851" description="Lipoprotein" evidence="1">
    <location>
        <begin position="24"/>
        <end position="179"/>
    </location>
</feature>
<evidence type="ECO:0000313" key="2">
    <source>
        <dbReference type="EMBL" id="TDU43283.1"/>
    </source>
</evidence>
<organism evidence="2 3">
    <name type="scientific">Gelidibacter sediminis</name>
    <dbReference type="NCBI Taxonomy" id="1608710"/>
    <lineage>
        <taxon>Bacteria</taxon>
        <taxon>Pseudomonadati</taxon>
        <taxon>Bacteroidota</taxon>
        <taxon>Flavobacteriia</taxon>
        <taxon>Flavobacteriales</taxon>
        <taxon>Flavobacteriaceae</taxon>
        <taxon>Gelidibacter</taxon>
    </lineage>
</organism>
<comment type="caution">
    <text evidence="2">The sequence shown here is derived from an EMBL/GenBank/DDBJ whole genome shotgun (WGS) entry which is preliminary data.</text>
</comment>
<dbReference type="Proteomes" id="UP000294689">
    <property type="component" value="Unassembled WGS sequence"/>
</dbReference>
<keyword evidence="1" id="KW-0732">Signal</keyword>
<dbReference type="RefSeq" id="WP_133756760.1">
    <property type="nucleotide sequence ID" value="NZ_SOBW01000007.1"/>
</dbReference>
<protein>
    <recommendedName>
        <fullName evidence="4">Lipoprotein</fullName>
    </recommendedName>
</protein>
<accession>A0A4R7Q6P7</accession>
<evidence type="ECO:0000256" key="1">
    <source>
        <dbReference type="SAM" id="SignalP"/>
    </source>
</evidence>
<evidence type="ECO:0008006" key="4">
    <source>
        <dbReference type="Google" id="ProtNLM"/>
    </source>
</evidence>
<dbReference type="AlphaFoldDB" id="A0A4R7Q6P7"/>
<name>A0A4R7Q6P7_9FLAO</name>
<reference evidence="2 3" key="1">
    <citation type="submission" date="2019-03" db="EMBL/GenBank/DDBJ databases">
        <title>Genomic Encyclopedia of Archaeal and Bacterial Type Strains, Phase II (KMG-II): from individual species to whole genera.</title>
        <authorList>
            <person name="Goeker M."/>
        </authorList>
    </citation>
    <scope>NUCLEOTIDE SEQUENCE [LARGE SCALE GENOMIC DNA]</scope>
    <source>
        <strain evidence="2 3">DSM 28135</strain>
    </source>
</reference>
<dbReference type="EMBL" id="SOBW01000007">
    <property type="protein sequence ID" value="TDU43283.1"/>
    <property type="molecule type" value="Genomic_DNA"/>
</dbReference>
<dbReference type="OrthoDB" id="1447646at2"/>
<gene>
    <name evidence="2" type="ORF">BXY82_0693</name>
</gene>
<feature type="signal peptide" evidence="1">
    <location>
        <begin position="1"/>
        <end position="23"/>
    </location>
</feature>